<dbReference type="STRING" id="74873.A0A084VCH9"/>
<dbReference type="EMBL" id="KE524612">
    <property type="protein sequence ID" value="KFB35673.1"/>
    <property type="molecule type" value="Genomic_DNA"/>
</dbReference>
<dbReference type="InterPro" id="IPR036047">
    <property type="entry name" value="F-box-like_dom_sf"/>
</dbReference>
<dbReference type="EnsemblMetazoa" id="ASIC002573-RA">
    <property type="protein sequence ID" value="ASIC002573-PA"/>
    <property type="gene ID" value="ASIC002573"/>
</dbReference>
<evidence type="ECO:0000256" key="2">
    <source>
        <dbReference type="ARBA" id="ARBA00006744"/>
    </source>
</evidence>
<evidence type="ECO:0000313" key="8">
    <source>
        <dbReference type="Proteomes" id="UP000030765"/>
    </source>
</evidence>
<dbReference type="PANTHER" id="PTHR20988:SF2">
    <property type="entry name" value="TRANSMEMBRANE PROTEIN 183A-RELATED"/>
    <property type="match status" value="1"/>
</dbReference>
<dbReference type="GO" id="GO:0016020">
    <property type="term" value="C:membrane"/>
    <property type="evidence" value="ECO:0007669"/>
    <property type="project" value="UniProtKB-SubCell"/>
</dbReference>
<keyword evidence="4" id="KW-1133">Transmembrane helix</keyword>
<keyword evidence="8" id="KW-1185">Reference proteome</keyword>
<name>A0A084VCH9_ANOSI</name>
<proteinExistence type="inferred from homology"/>
<dbReference type="OrthoDB" id="5955317at2759"/>
<evidence type="ECO:0000256" key="4">
    <source>
        <dbReference type="ARBA" id="ARBA00022989"/>
    </source>
</evidence>
<reference evidence="6 8" key="1">
    <citation type="journal article" date="2014" name="BMC Genomics">
        <title>Genome sequence of Anopheles sinensis provides insight into genetics basis of mosquito competence for malaria parasites.</title>
        <authorList>
            <person name="Zhou D."/>
            <person name="Zhang D."/>
            <person name="Ding G."/>
            <person name="Shi L."/>
            <person name="Hou Q."/>
            <person name="Ye Y."/>
            <person name="Xu Y."/>
            <person name="Zhou H."/>
            <person name="Xiong C."/>
            <person name="Li S."/>
            <person name="Yu J."/>
            <person name="Hong S."/>
            <person name="Yu X."/>
            <person name="Zou P."/>
            <person name="Chen C."/>
            <person name="Chang X."/>
            <person name="Wang W."/>
            <person name="Lv Y."/>
            <person name="Sun Y."/>
            <person name="Ma L."/>
            <person name="Shen B."/>
            <person name="Zhu C."/>
        </authorList>
    </citation>
    <scope>NUCLEOTIDE SEQUENCE [LARGE SCALE GENOMIC DNA]</scope>
</reference>
<keyword evidence="3" id="KW-0812">Transmembrane</keyword>
<evidence type="ECO:0000256" key="1">
    <source>
        <dbReference type="ARBA" id="ARBA00004167"/>
    </source>
</evidence>
<dbReference type="GO" id="GO:0031647">
    <property type="term" value="P:regulation of protein stability"/>
    <property type="evidence" value="ECO:0007669"/>
    <property type="project" value="TreeGrafter"/>
</dbReference>
<evidence type="ECO:0000256" key="5">
    <source>
        <dbReference type="ARBA" id="ARBA00023136"/>
    </source>
</evidence>
<comment type="subcellular location">
    <subcellularLocation>
        <location evidence="1">Membrane</location>
        <topology evidence="1">Single-pass membrane protein</topology>
    </subcellularLocation>
</comment>
<dbReference type="VEuPathDB" id="VectorBase:ASIS005463"/>
<dbReference type="EMBL" id="ATLV01010759">
    <property type="status" value="NOT_ANNOTATED_CDS"/>
    <property type="molecule type" value="Genomic_DNA"/>
</dbReference>
<sequence length="343" mass="40395">MALSVKVKPTKNRSTFGRDLTIYDYANSSKCTNRASKLSHKLTVAEIELDSEITADDPDIDHQLAGERGRVGKKRQADETLQMVEYHDYHIDLWFLVAEYIRPEDVCRFALICRKTAEVVQSGRFWSQLYRSYYNHLIELPPRFQPDSMVRLRGLRSAVIRSLFYLYPPFVERLQLASYHNPYRVVGRKLLSVWHKRTKNCWTYYFRLQASSLPGSRPEQSARLQREKKSLAFMQDIYMNPEEGCQILMITTDYLKVIPMYSETLFVKNLTQSLSQSMMRYKVRLELANYCGKRMDEIVFDPTRSVNVLDWWNPEYYKEIDCTSQNDSTVAGPEWTDESDWDD</sequence>
<dbReference type="GO" id="GO:0019005">
    <property type="term" value="C:SCF ubiquitin ligase complex"/>
    <property type="evidence" value="ECO:0007669"/>
    <property type="project" value="TreeGrafter"/>
</dbReference>
<protein>
    <submittedName>
        <fullName evidence="6">AGAP004102-PA-like protein</fullName>
    </submittedName>
</protein>
<dbReference type="PANTHER" id="PTHR20988">
    <property type="entry name" value="TRANSMEMBRANE PROTEIN 183A-RELATED"/>
    <property type="match status" value="1"/>
</dbReference>
<dbReference type="VEuPathDB" id="VectorBase:ASIC002573"/>
<organism evidence="6">
    <name type="scientific">Anopheles sinensis</name>
    <name type="common">Mosquito</name>
    <dbReference type="NCBI Taxonomy" id="74873"/>
    <lineage>
        <taxon>Eukaryota</taxon>
        <taxon>Metazoa</taxon>
        <taxon>Ecdysozoa</taxon>
        <taxon>Arthropoda</taxon>
        <taxon>Hexapoda</taxon>
        <taxon>Insecta</taxon>
        <taxon>Pterygota</taxon>
        <taxon>Neoptera</taxon>
        <taxon>Endopterygota</taxon>
        <taxon>Diptera</taxon>
        <taxon>Nematocera</taxon>
        <taxon>Culicoidea</taxon>
        <taxon>Culicidae</taxon>
        <taxon>Anophelinae</taxon>
        <taxon>Anopheles</taxon>
    </lineage>
</organism>
<accession>A0A084VCH9</accession>
<evidence type="ECO:0000313" key="6">
    <source>
        <dbReference type="EMBL" id="KFB35673.1"/>
    </source>
</evidence>
<comment type="similarity">
    <text evidence="2">Belongs to the TMEM183 family.</text>
</comment>
<dbReference type="OMA" id="WIMCYKF"/>
<dbReference type="Proteomes" id="UP000030765">
    <property type="component" value="Unassembled WGS sequence"/>
</dbReference>
<dbReference type="AlphaFoldDB" id="A0A084VCH9"/>
<dbReference type="InterPro" id="IPR026509">
    <property type="entry name" value="TMEM183"/>
</dbReference>
<dbReference type="SUPFAM" id="SSF81383">
    <property type="entry name" value="F-box domain"/>
    <property type="match status" value="1"/>
</dbReference>
<keyword evidence="5" id="KW-0472">Membrane</keyword>
<reference evidence="7" key="2">
    <citation type="submission" date="2020-05" db="UniProtKB">
        <authorList>
            <consortium name="EnsemblMetazoa"/>
        </authorList>
    </citation>
    <scope>IDENTIFICATION</scope>
</reference>
<gene>
    <name evidence="6" type="ORF">ZHAS_00002573</name>
</gene>
<evidence type="ECO:0000313" key="7">
    <source>
        <dbReference type="EnsemblMetazoa" id="ASIC002573-PA"/>
    </source>
</evidence>
<evidence type="ECO:0000256" key="3">
    <source>
        <dbReference type="ARBA" id="ARBA00022692"/>
    </source>
</evidence>